<accession>A0A2K1XGX6</accession>
<dbReference type="PANTHER" id="PTHR22940">
    <property type="entry name" value="TIMEOUT/TIMELESS-2"/>
    <property type="match status" value="1"/>
</dbReference>
<evidence type="ECO:0000313" key="6">
    <source>
        <dbReference type="EMBL" id="PNT00038.1"/>
    </source>
</evidence>
<dbReference type="GO" id="GO:0000076">
    <property type="term" value="P:DNA replication checkpoint signaling"/>
    <property type="evidence" value="ECO:0000318"/>
    <property type="project" value="GO_Central"/>
</dbReference>
<dbReference type="InterPro" id="IPR044998">
    <property type="entry name" value="Timeless"/>
</dbReference>
<evidence type="ECO:0000256" key="2">
    <source>
        <dbReference type="ARBA" id="ARBA00023242"/>
    </source>
</evidence>
<keyword evidence="2" id="KW-0539">Nucleus</keyword>
<organism evidence="6 7">
    <name type="scientific">Populus trichocarpa</name>
    <name type="common">Western balsam poplar</name>
    <name type="synonym">Populus balsamifera subsp. trichocarpa</name>
    <dbReference type="NCBI Taxonomy" id="3694"/>
    <lineage>
        <taxon>Eukaryota</taxon>
        <taxon>Viridiplantae</taxon>
        <taxon>Streptophyta</taxon>
        <taxon>Embryophyta</taxon>
        <taxon>Tracheophyta</taxon>
        <taxon>Spermatophyta</taxon>
        <taxon>Magnoliopsida</taxon>
        <taxon>eudicotyledons</taxon>
        <taxon>Gunneridae</taxon>
        <taxon>Pentapetalae</taxon>
        <taxon>rosids</taxon>
        <taxon>fabids</taxon>
        <taxon>Malpighiales</taxon>
        <taxon>Salicaceae</taxon>
        <taxon>Saliceae</taxon>
        <taxon>Populus</taxon>
    </lineage>
</organism>
<dbReference type="AlphaFoldDB" id="A0A2K1XGX6"/>
<feature type="compositionally biased region" description="Basic and acidic residues" evidence="4">
    <location>
        <begin position="1203"/>
        <end position="1212"/>
    </location>
</feature>
<reference evidence="6 7" key="1">
    <citation type="journal article" date="2006" name="Science">
        <title>The genome of black cottonwood, Populus trichocarpa (Torr. &amp; Gray).</title>
        <authorList>
            <person name="Tuskan G.A."/>
            <person name="Difazio S."/>
            <person name="Jansson S."/>
            <person name="Bohlmann J."/>
            <person name="Grigoriev I."/>
            <person name="Hellsten U."/>
            <person name="Putnam N."/>
            <person name="Ralph S."/>
            <person name="Rombauts S."/>
            <person name="Salamov A."/>
            <person name="Schein J."/>
            <person name="Sterck L."/>
            <person name="Aerts A."/>
            <person name="Bhalerao R.R."/>
            <person name="Bhalerao R.P."/>
            <person name="Blaudez D."/>
            <person name="Boerjan W."/>
            <person name="Brun A."/>
            <person name="Brunner A."/>
            <person name="Busov V."/>
            <person name="Campbell M."/>
            <person name="Carlson J."/>
            <person name="Chalot M."/>
            <person name="Chapman J."/>
            <person name="Chen G.L."/>
            <person name="Cooper D."/>
            <person name="Coutinho P.M."/>
            <person name="Couturier J."/>
            <person name="Covert S."/>
            <person name="Cronk Q."/>
            <person name="Cunningham R."/>
            <person name="Davis J."/>
            <person name="Degroeve S."/>
            <person name="Dejardin A."/>
            <person name="Depamphilis C."/>
            <person name="Detter J."/>
            <person name="Dirks B."/>
            <person name="Dubchak I."/>
            <person name="Duplessis S."/>
            <person name="Ehlting J."/>
            <person name="Ellis B."/>
            <person name="Gendler K."/>
            <person name="Goodstein D."/>
            <person name="Gribskov M."/>
            <person name="Grimwood J."/>
            <person name="Groover A."/>
            <person name="Gunter L."/>
            <person name="Hamberger B."/>
            <person name="Heinze B."/>
            <person name="Helariutta Y."/>
            <person name="Henrissat B."/>
            <person name="Holligan D."/>
            <person name="Holt R."/>
            <person name="Huang W."/>
            <person name="Islam-Faridi N."/>
            <person name="Jones S."/>
            <person name="Jones-Rhoades M."/>
            <person name="Jorgensen R."/>
            <person name="Joshi C."/>
            <person name="Kangasjarvi J."/>
            <person name="Karlsson J."/>
            <person name="Kelleher C."/>
            <person name="Kirkpatrick R."/>
            <person name="Kirst M."/>
            <person name="Kohler A."/>
            <person name="Kalluri U."/>
            <person name="Larimer F."/>
            <person name="Leebens-Mack J."/>
            <person name="Leple J.C."/>
            <person name="Locascio P."/>
            <person name="Lou Y."/>
            <person name="Lucas S."/>
            <person name="Martin F."/>
            <person name="Montanini B."/>
            <person name="Napoli C."/>
            <person name="Nelson D.R."/>
            <person name="Nelson C."/>
            <person name="Nieminen K."/>
            <person name="Nilsson O."/>
            <person name="Pereda V."/>
            <person name="Peter G."/>
            <person name="Philippe R."/>
            <person name="Pilate G."/>
            <person name="Poliakov A."/>
            <person name="Razumovskaya J."/>
            <person name="Richardson P."/>
            <person name="Rinaldi C."/>
            <person name="Ritland K."/>
            <person name="Rouze P."/>
            <person name="Ryaboy D."/>
            <person name="Schmutz J."/>
            <person name="Schrader J."/>
            <person name="Segerman B."/>
            <person name="Shin H."/>
            <person name="Siddiqui A."/>
            <person name="Sterky F."/>
            <person name="Terry A."/>
            <person name="Tsai C.J."/>
            <person name="Uberbacher E."/>
            <person name="Unneberg P."/>
            <person name="Vahala J."/>
            <person name="Wall K."/>
            <person name="Wessler S."/>
            <person name="Yang G."/>
            <person name="Yin T."/>
            <person name="Douglas C."/>
            <person name="Marra M."/>
            <person name="Sandberg G."/>
            <person name="Van de Peer Y."/>
            <person name="Rokhsar D."/>
        </authorList>
    </citation>
    <scope>NUCLEOTIDE SEQUENCE [LARGE SCALE GENOMIC DNA]</scope>
    <source>
        <strain evidence="7">cv. Nisqually</strain>
    </source>
</reference>
<sequence>MEMQGLAGICVGLGTPEEDDNGNRIGYTKGANCLDNLKDLLRFLRRDDPQTRGVFKQVCKWNTVGKDLMPIIQYCQDDRNLVLNAVKVLVFLTMPIEPSSSDIWLQVEYLWGLKAAITLSGTIPVVVSLLEGPLENLDREAFTEDDWKLVQLVLTLFRNVLAVHDFSMLQKVGESASQFLSLRDRFLELLFHENVMDIILVITQNIKGSCSYFLHDNLLLLEIFHYIFMGQEPGLIVNAGLKDFKVCGSSTSLDILKSIMKEEEQKKMKLSRQRNVVRHSQFSGTFTWLTMDGSKAVCLGNPSSASQILLKPNKAQKGPSKKILWDHGRLPSMKDNILELLHDFLNQFLSGGYNDLMESIREDIEKEHHAIQNSDIVVFFQVAQFVTSFQYHKYITSKPNMEKDNSQAFSDEYADNTSFKGGICGPIAASMNESMFLLVISRWKNAFEGLKVTHDYKFLSAAGALMRIMIRMLDLVLKLLPGDSKEPLTARILLYKLEPLTARILLYKLFYDQTDQGMTQFLLSLIKSFDTHKQTKSDLSDLVEMIHVLVRLMENLQTRGTLRVSKKSRRSRKKKPLSDKKENGNEQCNVEATIEDPTALSNSEQSTVLQKKSPEIATSGDQANMNVDVLEKPEIFVPEMENLGSTLQMENKKIDIDDLSCSSDDSSGDEQPAENYEVDFKVSTFISSLANHSIIQNLCWLLRFYKNNSVSTNHYIVCMLQRITDDLDLSPMLYQLSLLTIFYEILEEQKSCPCKEYANIVDFLTSLVRRMLRKMKNQPLLFVEVLFWKSRKECHYINAEYMLHELGHLKKESAGWGNASANKDIGSSQGKRWAPRSIADALGEDEADVVIPHELGYQNGGDAAEHESVSVPRRKRRFVLTDEMEMKIKDLYEKFKDDENCSHLIAESLDPDGQVSRAQVINKLKQLGLKVASKKRKRSVGRPFSTNPDQLGENGEIIEKESNLHNSIDLEGSLPRLSTRKRVRAFNKDQEEMIKALFEQFKDHRRCSYMIANAMGSDNSFTAAQVSRKLKQLGLRAPRQKQSETDMHLRDEELNSFSVGGQDSDDETLLSLKNRSKNKDDGGLFGDELPSQNIEGESSDSDDELLCSILKPKNNAGDRLVAGKQNNEGEISDNSDKEILSSKMNKTKKLLSKAKGKELRTSSSESEMPDEDAGNEALNDLERRDRGSESTGQDVVGVDEDTVLDHGSKEGASEAEATNSRSGKSTGVSPVNYVDDIPDQQMDDALEDLEDAAASDTVVTSARLKRKLRMVVDLEDEDDD</sequence>
<feature type="region of interest" description="Disordered" evidence="4">
    <location>
        <begin position="1074"/>
        <end position="1103"/>
    </location>
</feature>
<dbReference type="ExpressionAtlas" id="A0A2K1XGX6">
    <property type="expression patterns" value="differential"/>
</dbReference>
<keyword evidence="7" id="KW-1185">Reference proteome</keyword>
<feature type="compositionally biased region" description="Basic residues" evidence="4">
    <location>
        <begin position="564"/>
        <end position="575"/>
    </location>
</feature>
<dbReference type="GO" id="GO:0006281">
    <property type="term" value="P:DNA repair"/>
    <property type="evidence" value="ECO:0000318"/>
    <property type="project" value="GO_Central"/>
</dbReference>
<proteinExistence type="predicted"/>
<evidence type="ECO:0000256" key="3">
    <source>
        <dbReference type="ARBA" id="ARBA00023306"/>
    </source>
</evidence>
<dbReference type="OMA" id="LTRNVAM"/>
<dbReference type="Proteomes" id="UP000006729">
    <property type="component" value="Chromosome 15"/>
</dbReference>
<comment type="subcellular location">
    <subcellularLocation>
        <location evidence="1">Nucleus</location>
    </subcellularLocation>
</comment>
<feature type="compositionally biased region" description="Basic residues" evidence="4">
    <location>
        <begin position="1145"/>
        <end position="1154"/>
    </location>
</feature>
<feature type="compositionally biased region" description="Polar residues" evidence="4">
    <location>
        <begin position="1216"/>
        <end position="1229"/>
    </location>
</feature>
<dbReference type="InterPro" id="IPR006906">
    <property type="entry name" value="Timeless_N"/>
</dbReference>
<dbReference type="GO" id="GO:0003677">
    <property type="term" value="F:DNA binding"/>
    <property type="evidence" value="ECO:0000318"/>
    <property type="project" value="GO_Central"/>
</dbReference>
<dbReference type="Gramene" id="Potri.015G024300.2.v4.1">
    <property type="protein sequence ID" value="Potri.015G024300.2.v4.1"/>
    <property type="gene ID" value="Potri.015G024300.v4.1"/>
</dbReference>
<name>A0A2K1XGX6_POPTR</name>
<feature type="region of interest" description="Disordered" evidence="4">
    <location>
        <begin position="561"/>
        <end position="624"/>
    </location>
</feature>
<protein>
    <recommendedName>
        <fullName evidence="5">Timeless N-terminal domain-containing protein</fullName>
    </recommendedName>
</protein>
<evidence type="ECO:0000259" key="5">
    <source>
        <dbReference type="Pfam" id="PF04821"/>
    </source>
</evidence>
<evidence type="ECO:0000256" key="4">
    <source>
        <dbReference type="SAM" id="MobiDB-lite"/>
    </source>
</evidence>
<dbReference type="EMBL" id="CM009304">
    <property type="protein sequence ID" value="PNT00038.1"/>
    <property type="molecule type" value="Genomic_DNA"/>
</dbReference>
<feature type="domain" description="Timeless N-terminal" evidence="5">
    <location>
        <begin position="27"/>
        <end position="287"/>
    </location>
</feature>
<evidence type="ECO:0000313" key="7">
    <source>
        <dbReference type="Proteomes" id="UP000006729"/>
    </source>
</evidence>
<evidence type="ECO:0000256" key="1">
    <source>
        <dbReference type="ARBA" id="ARBA00004123"/>
    </source>
</evidence>
<feature type="region of interest" description="Disordered" evidence="4">
    <location>
        <begin position="1117"/>
        <end position="1242"/>
    </location>
</feature>
<dbReference type="FunCoup" id="A0A2K1XGX6">
    <property type="interactions" value="2508"/>
</dbReference>
<dbReference type="Pfam" id="PF04821">
    <property type="entry name" value="TIMELESS"/>
    <property type="match status" value="1"/>
</dbReference>
<dbReference type="STRING" id="3694.A0A2K1XGX6"/>
<dbReference type="GO" id="GO:0043111">
    <property type="term" value="P:replication fork arrest"/>
    <property type="evidence" value="ECO:0000318"/>
    <property type="project" value="GO_Central"/>
</dbReference>
<dbReference type="OrthoDB" id="310853at2759"/>
<dbReference type="GO" id="GO:0031298">
    <property type="term" value="C:replication fork protection complex"/>
    <property type="evidence" value="ECO:0000318"/>
    <property type="project" value="GO_Central"/>
</dbReference>
<feature type="compositionally biased region" description="Polar residues" evidence="4">
    <location>
        <begin position="599"/>
        <end position="610"/>
    </location>
</feature>
<keyword evidence="3" id="KW-0131">Cell cycle</keyword>
<dbReference type="PANTHER" id="PTHR22940:SF4">
    <property type="entry name" value="PROTEIN TIMELESS HOMOLOG"/>
    <property type="match status" value="1"/>
</dbReference>
<dbReference type="InParanoid" id="A0A2K1XGX6"/>
<gene>
    <name evidence="6" type="ORF">POPTR_015G024300</name>
</gene>